<comment type="caution">
    <text evidence="3">The sequence shown here is derived from an EMBL/GenBank/DDBJ whole genome shotgun (WGS) entry which is preliminary data.</text>
</comment>
<feature type="chain" id="PRO_5034600954" description="Secreted protein" evidence="2">
    <location>
        <begin position="19"/>
        <end position="245"/>
    </location>
</feature>
<feature type="region of interest" description="Disordered" evidence="1">
    <location>
        <begin position="67"/>
        <end position="111"/>
    </location>
</feature>
<keyword evidence="4" id="KW-1185">Reference proteome</keyword>
<sequence>MRLLSLVFFLQSIWLCAAAPVNPQPSLTLTTNANEPWTWPGVICGLCDWFKPLVKGHSDKCVCPNDAEKSEQSDFGKPDQINGSESNGANEDGKPDAKPDGQSNDTKQHKESLEWQDIKCYAPHEFGKHKDIYRISQQNYAGFACPQTESKMIKKGDNSTFISYQRWIYGAPYLYNVYWKDGCELESGKTEQDVTDPLGEGRTPESRLCQETLTNAYRGCKNGGTGGALQAGCLVYEFQARDSGD</sequence>
<accession>A0A8H4TIJ7</accession>
<evidence type="ECO:0000256" key="1">
    <source>
        <dbReference type="SAM" id="MobiDB-lite"/>
    </source>
</evidence>
<feature type="compositionally biased region" description="Basic and acidic residues" evidence="1">
    <location>
        <begin position="67"/>
        <end position="77"/>
    </location>
</feature>
<dbReference type="EMBL" id="JABFAI010000050">
    <property type="protein sequence ID" value="KAF4958536.1"/>
    <property type="molecule type" value="Genomic_DNA"/>
</dbReference>
<protein>
    <recommendedName>
        <fullName evidence="5">Secreted protein</fullName>
    </recommendedName>
</protein>
<evidence type="ECO:0000313" key="4">
    <source>
        <dbReference type="Proteomes" id="UP000604273"/>
    </source>
</evidence>
<evidence type="ECO:0000256" key="2">
    <source>
        <dbReference type="SAM" id="SignalP"/>
    </source>
</evidence>
<dbReference type="Proteomes" id="UP000604273">
    <property type="component" value="Unassembled WGS sequence"/>
</dbReference>
<reference evidence="3" key="1">
    <citation type="journal article" date="2020" name="BMC Genomics">
        <title>Correction to: Identification and distribution of gene clusters required for synthesis of sphingolipid metabolism inhibitors in diverse species of the filamentous fungus Fusarium.</title>
        <authorList>
            <person name="Kim H.S."/>
            <person name="Lohmar J.M."/>
            <person name="Busman M."/>
            <person name="Brown D.W."/>
            <person name="Naumann T.A."/>
            <person name="Divon H.H."/>
            <person name="Lysoe E."/>
            <person name="Uhlig S."/>
            <person name="Proctor R.H."/>
        </authorList>
    </citation>
    <scope>NUCLEOTIDE SEQUENCE</scope>
    <source>
        <strain evidence="3">NRRL 45417</strain>
    </source>
</reference>
<name>A0A8H4TIJ7_9HYPO</name>
<feature type="signal peptide" evidence="2">
    <location>
        <begin position="1"/>
        <end position="18"/>
    </location>
</feature>
<evidence type="ECO:0000313" key="3">
    <source>
        <dbReference type="EMBL" id="KAF4958536.1"/>
    </source>
</evidence>
<evidence type="ECO:0008006" key="5">
    <source>
        <dbReference type="Google" id="ProtNLM"/>
    </source>
</evidence>
<dbReference type="AlphaFoldDB" id="A0A8H4TIJ7"/>
<reference evidence="3" key="2">
    <citation type="submission" date="2020-05" db="EMBL/GenBank/DDBJ databases">
        <authorList>
            <person name="Kim H.-S."/>
            <person name="Proctor R.H."/>
            <person name="Brown D.W."/>
        </authorList>
    </citation>
    <scope>NUCLEOTIDE SEQUENCE</scope>
    <source>
        <strain evidence="3">NRRL 45417</strain>
    </source>
</reference>
<dbReference type="OrthoDB" id="5099453at2759"/>
<proteinExistence type="predicted"/>
<organism evidence="3 4">
    <name type="scientific">Fusarium gaditjirri</name>
    <dbReference type="NCBI Taxonomy" id="282569"/>
    <lineage>
        <taxon>Eukaryota</taxon>
        <taxon>Fungi</taxon>
        <taxon>Dikarya</taxon>
        <taxon>Ascomycota</taxon>
        <taxon>Pezizomycotina</taxon>
        <taxon>Sordariomycetes</taxon>
        <taxon>Hypocreomycetidae</taxon>
        <taxon>Hypocreales</taxon>
        <taxon>Nectriaceae</taxon>
        <taxon>Fusarium</taxon>
        <taxon>Fusarium nisikadoi species complex</taxon>
    </lineage>
</organism>
<keyword evidence="2" id="KW-0732">Signal</keyword>
<gene>
    <name evidence="3" type="ORF">FGADI_2336</name>
</gene>